<evidence type="ECO:0000313" key="9">
    <source>
        <dbReference type="EMBL" id="OIV39224.1"/>
    </source>
</evidence>
<evidence type="ECO:0000256" key="5">
    <source>
        <dbReference type="ARBA" id="ARBA00022801"/>
    </source>
</evidence>
<keyword evidence="3 6" id="KW-0645">Protease</keyword>
<keyword evidence="10" id="KW-1185">Reference proteome</keyword>
<evidence type="ECO:0000256" key="2">
    <source>
        <dbReference type="ARBA" id="ARBA00022438"/>
    </source>
</evidence>
<feature type="binding site" evidence="6">
    <location>
        <position position="111"/>
    </location>
    <ligand>
        <name>a divalent metal cation</name>
        <dbReference type="ChEBI" id="CHEBI:60240"/>
        <label>2</label>
        <note>catalytic</note>
    </ligand>
</feature>
<dbReference type="PROSITE" id="PS00680">
    <property type="entry name" value="MAP_1"/>
    <property type="match status" value="1"/>
</dbReference>
<accession>A0A1J7CCH3</accession>
<dbReference type="CDD" id="cd01086">
    <property type="entry name" value="MetAP1"/>
    <property type="match status" value="1"/>
</dbReference>
<dbReference type="STRING" id="1428644.BIV57_01680"/>
<feature type="binding site" evidence="6">
    <location>
        <position position="187"/>
    </location>
    <ligand>
        <name>substrate</name>
    </ligand>
</feature>
<comment type="subunit">
    <text evidence="6">Monomer.</text>
</comment>
<name>A0A1J7CCH3_9ACTN</name>
<dbReference type="SUPFAM" id="SSF55920">
    <property type="entry name" value="Creatinase/aminopeptidase"/>
    <property type="match status" value="1"/>
</dbReference>
<proteinExistence type="inferred from homology"/>
<feature type="binding site" evidence="6">
    <location>
        <position position="213"/>
    </location>
    <ligand>
        <name>a divalent metal cation</name>
        <dbReference type="ChEBI" id="CHEBI:60240"/>
        <label>2</label>
        <note>catalytic</note>
    </ligand>
</feature>
<comment type="caution">
    <text evidence="9">The sequence shown here is derived from an EMBL/GenBank/DDBJ whole genome shotgun (WGS) entry which is preliminary data.</text>
</comment>
<keyword evidence="2 6" id="KW-0031">Aminopeptidase</keyword>
<keyword evidence="5 6" id="KW-0378">Hydrolase</keyword>
<dbReference type="InterPro" id="IPR001714">
    <property type="entry name" value="Pept_M24_MAP"/>
</dbReference>
<dbReference type="InterPro" id="IPR002467">
    <property type="entry name" value="Pept_M24A_MAP1"/>
</dbReference>
<evidence type="ECO:0000256" key="6">
    <source>
        <dbReference type="HAMAP-Rule" id="MF_01974"/>
    </source>
</evidence>
<dbReference type="RefSeq" id="WP_071654799.1">
    <property type="nucleotide sequence ID" value="NZ_MLCF01000004.1"/>
</dbReference>
<evidence type="ECO:0000256" key="7">
    <source>
        <dbReference type="RuleBase" id="RU003653"/>
    </source>
</evidence>
<comment type="cofactor">
    <cofactor evidence="6">
        <name>Co(2+)</name>
        <dbReference type="ChEBI" id="CHEBI:48828"/>
    </cofactor>
    <cofactor evidence="6">
        <name>Zn(2+)</name>
        <dbReference type="ChEBI" id="CHEBI:29105"/>
    </cofactor>
    <cofactor evidence="6">
        <name>Mn(2+)</name>
        <dbReference type="ChEBI" id="CHEBI:29035"/>
    </cofactor>
    <cofactor evidence="6">
        <name>Fe(2+)</name>
        <dbReference type="ChEBI" id="CHEBI:29033"/>
    </cofactor>
    <text evidence="6">Binds 2 divalent metal cations per subunit. Has a high-affinity and a low affinity metal-binding site. The true nature of the physiological cofactor is under debate. The enzyme is active with cobalt, zinc, manganese or divalent iron ions. Most likely, methionine aminopeptidases function as mononuclear Fe(2+)-metalloproteases under physiological conditions, and the catalytically relevant metal-binding site has been assigned to the histidine-containing high-affinity site.</text>
</comment>
<dbReference type="Proteomes" id="UP000243342">
    <property type="component" value="Unassembled WGS sequence"/>
</dbReference>
<evidence type="ECO:0000313" key="10">
    <source>
        <dbReference type="Proteomes" id="UP000243342"/>
    </source>
</evidence>
<dbReference type="InterPro" id="IPR036005">
    <property type="entry name" value="Creatinase/aminopeptidase-like"/>
</dbReference>
<evidence type="ECO:0000256" key="3">
    <source>
        <dbReference type="ARBA" id="ARBA00022670"/>
    </source>
</evidence>
<comment type="catalytic activity">
    <reaction evidence="6 7">
        <text>Release of N-terminal amino acids, preferentially methionine, from peptides and arylamides.</text>
        <dbReference type="EC" id="3.4.11.18"/>
    </reaction>
</comment>
<evidence type="ECO:0000259" key="8">
    <source>
        <dbReference type="Pfam" id="PF00557"/>
    </source>
</evidence>
<dbReference type="EC" id="3.4.11.18" evidence="6 7"/>
<sequence length="280" mass="29555">MLGGRKRIQLKTPEQVAKMRAAGLVVARALEAVRAAVRPGVTTAQLDEVAAKVIRDHGAKSNFLGYYGYPATVCASPNDTIVHGIPNDIPLQDGDLLSVDCGAIVDGWHGDSAMTVPVGAADAESLELSRVTEESMWRGIAAMRDGGRVSDISHAVESYVRSQTPPAGRSYGITEDFGGHGIGTAMHMDPHVLNYGRPGQGARLRTGMCLAIEPMVTLGTAKHVTLEDEWTVKTTDGSRAAHWEHSVALTPEGLLVLTAFDGGREKLSELGATVAPDPAA</sequence>
<dbReference type="PRINTS" id="PR00599">
    <property type="entry name" value="MAPEPTIDASE"/>
</dbReference>
<feature type="binding site" evidence="6">
    <location>
        <position position="83"/>
    </location>
    <ligand>
        <name>substrate</name>
    </ligand>
</feature>
<dbReference type="GO" id="GO:0070006">
    <property type="term" value="F:metalloaminopeptidase activity"/>
    <property type="evidence" value="ECO:0007669"/>
    <property type="project" value="UniProtKB-UniRule"/>
</dbReference>
<feature type="binding site" evidence="6">
    <location>
        <position position="180"/>
    </location>
    <ligand>
        <name>a divalent metal cation</name>
        <dbReference type="ChEBI" id="CHEBI:60240"/>
        <label>2</label>
        <note>catalytic</note>
    </ligand>
</feature>
<organism evidence="9 10">
    <name type="scientific">Mangrovactinospora gilvigrisea</name>
    <dbReference type="NCBI Taxonomy" id="1428644"/>
    <lineage>
        <taxon>Bacteria</taxon>
        <taxon>Bacillati</taxon>
        <taxon>Actinomycetota</taxon>
        <taxon>Actinomycetes</taxon>
        <taxon>Kitasatosporales</taxon>
        <taxon>Streptomycetaceae</taxon>
        <taxon>Mangrovactinospora</taxon>
    </lineage>
</organism>
<comment type="function">
    <text evidence="1 6">Removes the N-terminal methionine from nascent proteins. The N-terminal methionine is often cleaved when the second residue in the primary sequence is small and uncharged (Met-Ala-, Cys, Gly, Pro, Ser, Thr, or Val). Requires deformylation of the N(alpha)-formylated initiator methionine before it can be hydrolyzed.</text>
</comment>
<dbReference type="PANTHER" id="PTHR43330">
    <property type="entry name" value="METHIONINE AMINOPEPTIDASE"/>
    <property type="match status" value="1"/>
</dbReference>
<dbReference type="EMBL" id="MLCF01000004">
    <property type="protein sequence ID" value="OIV39224.1"/>
    <property type="molecule type" value="Genomic_DNA"/>
</dbReference>
<feature type="binding site" evidence="6">
    <location>
        <position position="244"/>
    </location>
    <ligand>
        <name>a divalent metal cation</name>
        <dbReference type="ChEBI" id="CHEBI:60240"/>
        <label>2</label>
        <note>catalytic</note>
    </ligand>
</feature>
<dbReference type="NCBIfam" id="TIGR00500">
    <property type="entry name" value="met_pdase_I"/>
    <property type="match status" value="1"/>
</dbReference>
<comment type="similarity">
    <text evidence="6">Belongs to the peptidase M24A family. Methionine aminopeptidase type 1 subfamily.</text>
</comment>
<dbReference type="Pfam" id="PF00557">
    <property type="entry name" value="Peptidase_M24"/>
    <property type="match status" value="1"/>
</dbReference>
<dbReference type="GO" id="GO:0005829">
    <property type="term" value="C:cytosol"/>
    <property type="evidence" value="ECO:0007669"/>
    <property type="project" value="TreeGrafter"/>
</dbReference>
<feature type="binding site" evidence="6">
    <location>
        <position position="100"/>
    </location>
    <ligand>
        <name>a divalent metal cation</name>
        <dbReference type="ChEBI" id="CHEBI:60240"/>
        <label>1</label>
    </ligand>
</feature>
<feature type="binding site" evidence="6">
    <location>
        <position position="111"/>
    </location>
    <ligand>
        <name>a divalent metal cation</name>
        <dbReference type="ChEBI" id="CHEBI:60240"/>
        <label>1</label>
    </ligand>
</feature>
<dbReference type="GO" id="GO:0046872">
    <property type="term" value="F:metal ion binding"/>
    <property type="evidence" value="ECO:0007669"/>
    <property type="project" value="UniProtKB-UniRule"/>
</dbReference>
<dbReference type="PANTHER" id="PTHR43330:SF27">
    <property type="entry name" value="METHIONINE AMINOPEPTIDASE"/>
    <property type="match status" value="1"/>
</dbReference>
<protein>
    <recommendedName>
        <fullName evidence="6 7">Methionine aminopeptidase</fullName>
        <shortName evidence="6">MAP</shortName>
        <shortName evidence="6">MetAP</shortName>
        <ecNumber evidence="6 7">3.4.11.18</ecNumber>
    </recommendedName>
    <alternativeName>
        <fullName evidence="6">Peptidase M</fullName>
    </alternativeName>
</protein>
<dbReference type="InterPro" id="IPR000994">
    <property type="entry name" value="Pept_M24"/>
</dbReference>
<dbReference type="GO" id="GO:0004239">
    <property type="term" value="F:initiator methionyl aminopeptidase activity"/>
    <property type="evidence" value="ECO:0007669"/>
    <property type="project" value="UniProtKB-UniRule"/>
</dbReference>
<evidence type="ECO:0000256" key="4">
    <source>
        <dbReference type="ARBA" id="ARBA00022723"/>
    </source>
</evidence>
<dbReference type="OrthoDB" id="9802055at2"/>
<gene>
    <name evidence="6" type="primary">map</name>
    <name evidence="9" type="ORF">BIV57_01680</name>
</gene>
<evidence type="ECO:0000256" key="1">
    <source>
        <dbReference type="ARBA" id="ARBA00002521"/>
    </source>
</evidence>
<reference evidence="9 10" key="1">
    <citation type="submission" date="2016-10" db="EMBL/GenBank/DDBJ databases">
        <title>Genome sequence of Streptomyces gilvigriseus MUSC 26.</title>
        <authorList>
            <person name="Lee L.-H."/>
            <person name="Ser H.-L."/>
        </authorList>
    </citation>
    <scope>NUCLEOTIDE SEQUENCE [LARGE SCALE GENOMIC DNA]</scope>
    <source>
        <strain evidence="9 10">MUSC 26</strain>
    </source>
</reference>
<feature type="binding site" evidence="6">
    <location>
        <position position="244"/>
    </location>
    <ligand>
        <name>a divalent metal cation</name>
        <dbReference type="ChEBI" id="CHEBI:60240"/>
        <label>1</label>
    </ligand>
</feature>
<feature type="domain" description="Peptidase M24" evidence="8">
    <location>
        <begin position="18"/>
        <end position="250"/>
    </location>
</feature>
<keyword evidence="4 6" id="KW-0479">Metal-binding</keyword>
<dbReference type="Gene3D" id="3.90.230.10">
    <property type="entry name" value="Creatinase/methionine aminopeptidase superfamily"/>
    <property type="match status" value="1"/>
</dbReference>
<dbReference type="AlphaFoldDB" id="A0A1J7CCH3"/>
<dbReference type="GO" id="GO:0006508">
    <property type="term" value="P:proteolysis"/>
    <property type="evidence" value="ECO:0007669"/>
    <property type="project" value="UniProtKB-KW"/>
</dbReference>
<dbReference type="HAMAP" id="MF_01974">
    <property type="entry name" value="MetAP_1"/>
    <property type="match status" value="1"/>
</dbReference>